<evidence type="ECO:0000259" key="1">
    <source>
        <dbReference type="Pfam" id="PF12080"/>
    </source>
</evidence>
<accession>A0A3B0UMG8</accession>
<evidence type="ECO:0000259" key="2">
    <source>
        <dbReference type="Pfam" id="PF12081"/>
    </source>
</evidence>
<dbReference type="Pfam" id="PF21601">
    <property type="entry name" value="GldM_2nd"/>
    <property type="match status" value="1"/>
</dbReference>
<dbReference type="AlphaFoldDB" id="A0A3B0UMG8"/>
<dbReference type="Pfam" id="PF12080">
    <property type="entry name" value="GldM_4th"/>
    <property type="match status" value="1"/>
</dbReference>
<reference evidence="5" key="1">
    <citation type="submission" date="2018-06" db="EMBL/GenBank/DDBJ databases">
        <authorList>
            <person name="Zhirakovskaya E."/>
        </authorList>
    </citation>
    <scope>NUCLEOTIDE SEQUENCE</scope>
</reference>
<sequence>RKETNAMVQYLQHLKLKLVEVSERKDSAFVISHYYFDTLVPDPSHPTEMKKIKELNLRIVPSKDRYNDVTNYLIGVGNSKKGEAYQLSNKMTDYRNNIIKIMNLPENTTKVGLVTNYRGKQKITYFNADRQKQDWENHNFYYTILAADITLVNKIISEVKMSEFDALNYLYRSITEKDYKFDHVEAKVIPYSTYVLKGNTYKAEVLVAAYDTKTKPNVRVLNGADSVTNQNISKAQLVKGKSGVVQIELPAKKEGLHKYAGIIEMIDPATNQKVKYNFTGKYMVAPPSLTVAPLRMNVFYLGVENPVSITAPGFSSEQIHPRISSGKLYKKGHIWIVKLSKPVSGNKVYVTATAEIDGKKMLLGRSEFRVKRVPSPVAEIAGQSNGMIDKNTLLAARGIIPNMKDFLFDNYYFKITSFTFATIMNGDWVATNIRGNVFTPEAMKIIRNSRHKQKFFFENIQALGPDGSTRTLNPISLEIK</sequence>
<feature type="domain" description="Gliding motility-associated protein GldM C-terminal" evidence="1">
    <location>
        <begin position="374"/>
        <end position="480"/>
    </location>
</feature>
<dbReference type="InterPro" id="IPR022720">
    <property type="entry name" value="Motility-assoc_prot_GldM_N"/>
</dbReference>
<dbReference type="Pfam" id="PF12081">
    <property type="entry name" value="GldM_1st"/>
    <property type="match status" value="1"/>
</dbReference>
<evidence type="ECO:0008006" key="6">
    <source>
        <dbReference type="Google" id="ProtNLM"/>
    </source>
</evidence>
<feature type="domain" description="Gliding motility-associated protein GldM first immunoglobulin-like" evidence="3">
    <location>
        <begin position="176"/>
        <end position="285"/>
    </location>
</feature>
<feature type="domain" description="Gliding motility-associated protein GldM N-terminal" evidence="2">
    <location>
        <begin position="1"/>
        <end position="171"/>
    </location>
</feature>
<dbReference type="Pfam" id="PF21602">
    <property type="entry name" value="GldM_3rd"/>
    <property type="match status" value="1"/>
</dbReference>
<dbReference type="InterPro" id="IPR048406">
    <property type="entry name" value="GldM_Ig-like-2"/>
</dbReference>
<feature type="domain" description="Gliding motility-associated protein GldM second immunoglobulin-like" evidence="4">
    <location>
        <begin position="289"/>
        <end position="371"/>
    </location>
</feature>
<evidence type="ECO:0000259" key="3">
    <source>
        <dbReference type="Pfam" id="PF21601"/>
    </source>
</evidence>
<evidence type="ECO:0000313" key="5">
    <source>
        <dbReference type="EMBL" id="VAW29423.1"/>
    </source>
</evidence>
<organism evidence="5">
    <name type="scientific">hydrothermal vent metagenome</name>
    <dbReference type="NCBI Taxonomy" id="652676"/>
    <lineage>
        <taxon>unclassified sequences</taxon>
        <taxon>metagenomes</taxon>
        <taxon>ecological metagenomes</taxon>
    </lineage>
</organism>
<evidence type="ECO:0000259" key="4">
    <source>
        <dbReference type="Pfam" id="PF21602"/>
    </source>
</evidence>
<protein>
    <recommendedName>
        <fullName evidence="6">Gliding motility-associated protein GldM C-terminal domain-containing protein</fullName>
    </recommendedName>
</protein>
<dbReference type="InterPro" id="IPR022719">
    <property type="entry name" value="Motility-assoc_prot_GldM_C"/>
</dbReference>
<gene>
    <name evidence="5" type="ORF">MNBD_BACTEROID07-352</name>
</gene>
<feature type="non-terminal residue" evidence="5">
    <location>
        <position position="1"/>
    </location>
</feature>
<proteinExistence type="predicted"/>
<dbReference type="EMBL" id="UOET01000364">
    <property type="protein sequence ID" value="VAW29423.1"/>
    <property type="molecule type" value="Genomic_DNA"/>
</dbReference>
<name>A0A3B0UMG8_9ZZZZ</name>
<dbReference type="InterPro" id="IPR048405">
    <property type="entry name" value="GldM_Ig-like-1"/>
</dbReference>